<evidence type="ECO:0008006" key="3">
    <source>
        <dbReference type="Google" id="ProtNLM"/>
    </source>
</evidence>
<dbReference type="RefSeq" id="WP_185542796.1">
    <property type="nucleotide sequence ID" value="NZ_JAARXV010000001.1"/>
</dbReference>
<comment type="caution">
    <text evidence="1">The sequence shown here is derived from an EMBL/GenBank/DDBJ whole genome shotgun (WGS) entry which is preliminary data.</text>
</comment>
<dbReference type="AlphaFoldDB" id="A0AB73H6C9"/>
<evidence type="ECO:0000313" key="2">
    <source>
        <dbReference type="Proteomes" id="UP000552309"/>
    </source>
</evidence>
<accession>A0AB73H6C9</accession>
<name>A0AB73H6C9_LISIO</name>
<gene>
    <name evidence="1" type="ORF">HCA89_00215</name>
</gene>
<evidence type="ECO:0000313" key="1">
    <source>
        <dbReference type="EMBL" id="MBC2140716.1"/>
    </source>
</evidence>
<dbReference type="Proteomes" id="UP000552309">
    <property type="component" value="Unassembled WGS sequence"/>
</dbReference>
<dbReference type="EMBL" id="JAARXV010000001">
    <property type="protein sequence ID" value="MBC2140716.1"/>
    <property type="molecule type" value="Genomic_DNA"/>
</dbReference>
<reference evidence="1 2" key="1">
    <citation type="submission" date="2020-03" db="EMBL/GenBank/DDBJ databases">
        <title>Soil Listeria distribution.</title>
        <authorList>
            <person name="Liao J."/>
            <person name="Wiedmann M."/>
        </authorList>
    </citation>
    <scope>NUCLEOTIDE SEQUENCE [LARGE SCALE GENOMIC DNA]</scope>
    <source>
        <strain evidence="1 2">FSL L7-0297</strain>
    </source>
</reference>
<protein>
    <recommendedName>
        <fullName evidence="3">DUF771 domain-containing protein</fullName>
    </recommendedName>
</protein>
<sequence>MENAIDIQISQTYLEEIIRDEVRSFLSKQQLEIQDNIRGPTQKMEYGRKEFLEIINMSWNRALELFWFNEEFKEFRYKKGANERSPWFISHEGLEWFRKWEEQTWKKQ</sequence>
<proteinExistence type="predicted"/>
<organism evidence="1 2">
    <name type="scientific">Listeria innocua</name>
    <dbReference type="NCBI Taxonomy" id="1642"/>
    <lineage>
        <taxon>Bacteria</taxon>
        <taxon>Bacillati</taxon>
        <taxon>Bacillota</taxon>
        <taxon>Bacilli</taxon>
        <taxon>Bacillales</taxon>
        <taxon>Listeriaceae</taxon>
        <taxon>Listeria</taxon>
    </lineage>
</organism>